<protein>
    <submittedName>
        <fullName evidence="4">GNAT family N-acetyltransferase</fullName>
    </submittedName>
</protein>
<evidence type="ECO:0000256" key="2">
    <source>
        <dbReference type="ARBA" id="ARBA00023315"/>
    </source>
</evidence>
<dbReference type="AlphaFoldDB" id="A0A926KTH7"/>
<evidence type="ECO:0000313" key="4">
    <source>
        <dbReference type="EMBL" id="MBD0383839.1"/>
    </source>
</evidence>
<evidence type="ECO:0000313" key="5">
    <source>
        <dbReference type="Proteomes" id="UP000650466"/>
    </source>
</evidence>
<dbReference type="Pfam" id="PF13508">
    <property type="entry name" value="Acetyltransf_7"/>
    <property type="match status" value="1"/>
</dbReference>
<dbReference type="InterPro" id="IPR016181">
    <property type="entry name" value="Acyl_CoA_acyltransferase"/>
</dbReference>
<dbReference type="CDD" id="cd04301">
    <property type="entry name" value="NAT_SF"/>
    <property type="match status" value="2"/>
</dbReference>
<accession>A0A926KTH7</accession>
<dbReference type="GO" id="GO:0016747">
    <property type="term" value="F:acyltransferase activity, transferring groups other than amino-acyl groups"/>
    <property type="evidence" value="ECO:0007669"/>
    <property type="project" value="InterPro"/>
</dbReference>
<feature type="domain" description="N-acetyltransferase" evidence="3">
    <location>
        <begin position="166"/>
        <end position="308"/>
    </location>
</feature>
<dbReference type="PROSITE" id="PS51186">
    <property type="entry name" value="GNAT"/>
    <property type="match status" value="2"/>
</dbReference>
<dbReference type="Pfam" id="PF00583">
    <property type="entry name" value="Acetyltransf_1"/>
    <property type="match status" value="1"/>
</dbReference>
<dbReference type="RefSeq" id="WP_188177618.1">
    <property type="nucleotide sequence ID" value="NZ_JACVVD010000013.1"/>
</dbReference>
<proteinExistence type="predicted"/>
<dbReference type="Gene3D" id="3.40.630.30">
    <property type="match status" value="1"/>
</dbReference>
<dbReference type="Proteomes" id="UP000650466">
    <property type="component" value="Unassembled WGS sequence"/>
</dbReference>
<dbReference type="PANTHER" id="PTHR43877">
    <property type="entry name" value="AMINOALKYLPHOSPHONATE N-ACETYLTRANSFERASE-RELATED-RELATED"/>
    <property type="match status" value="1"/>
</dbReference>
<dbReference type="InterPro" id="IPR000182">
    <property type="entry name" value="GNAT_dom"/>
</dbReference>
<sequence>MTNFKKSFQITPASMDDASEITALVIDCDIADFGQPDFVLEDLLDILGPLDLDKDTWVARSGERIIGFAFVEKTGEGALMSFGYVHPSYVGRGVGTELVERIEERAAHYAADHPEQGWVLCNAIPASNESARTIMAEREYAFKRLYSRMIIELTEEPVIRPPSAGIEIRPFQQGMEEAVFQAYRESFKDTNRFYETSFEEWMEGKSGVHYERNLWFTAWDGNELAGFIISKNFQDHVYIDLLGVRRAWRKQGAASALLLHVFKKAYELGIRNIRLSVDASSLTGANRLYEQLGMRAVFQQSLYQKDLKINK</sequence>
<feature type="domain" description="N-acetyltransferase" evidence="3">
    <location>
        <begin position="8"/>
        <end position="154"/>
    </location>
</feature>
<evidence type="ECO:0000259" key="3">
    <source>
        <dbReference type="PROSITE" id="PS51186"/>
    </source>
</evidence>
<keyword evidence="1" id="KW-0808">Transferase</keyword>
<keyword evidence="5" id="KW-1185">Reference proteome</keyword>
<keyword evidence="2" id="KW-0012">Acyltransferase</keyword>
<reference evidence="4" key="1">
    <citation type="submission" date="2020-09" db="EMBL/GenBank/DDBJ databases">
        <title>Draft Genome Sequence of Paenibacillus sp. WST5.</title>
        <authorList>
            <person name="Bao Z."/>
        </authorList>
    </citation>
    <scope>NUCLEOTIDE SEQUENCE</scope>
    <source>
        <strain evidence="4">WST5</strain>
    </source>
</reference>
<dbReference type="SUPFAM" id="SSF55729">
    <property type="entry name" value="Acyl-CoA N-acyltransferases (Nat)"/>
    <property type="match status" value="2"/>
</dbReference>
<name>A0A926KTH7_9BACL</name>
<dbReference type="EMBL" id="JACVVD010000013">
    <property type="protein sequence ID" value="MBD0383839.1"/>
    <property type="molecule type" value="Genomic_DNA"/>
</dbReference>
<comment type="caution">
    <text evidence="4">The sequence shown here is derived from an EMBL/GenBank/DDBJ whole genome shotgun (WGS) entry which is preliminary data.</text>
</comment>
<evidence type="ECO:0000256" key="1">
    <source>
        <dbReference type="ARBA" id="ARBA00022679"/>
    </source>
</evidence>
<dbReference type="InterPro" id="IPR050832">
    <property type="entry name" value="Bact_Acetyltransf"/>
</dbReference>
<organism evidence="4 5">
    <name type="scientific">Paenibacillus sedimenti</name>
    <dbReference type="NCBI Taxonomy" id="2770274"/>
    <lineage>
        <taxon>Bacteria</taxon>
        <taxon>Bacillati</taxon>
        <taxon>Bacillota</taxon>
        <taxon>Bacilli</taxon>
        <taxon>Bacillales</taxon>
        <taxon>Paenibacillaceae</taxon>
        <taxon>Paenibacillus</taxon>
    </lineage>
</organism>
<gene>
    <name evidence="4" type="ORF">ICC18_27560</name>
</gene>